<comment type="subunit">
    <text evidence="9">Microtubule inner protein component of sperm flagellar doublet microtubules.</text>
</comment>
<keyword evidence="8" id="KW-0966">Cell projection</keyword>
<gene>
    <name evidence="12" type="primary">RIBC2</name>
    <name evidence="12" type="ORF">HDU87_002792</name>
</gene>
<reference evidence="12" key="1">
    <citation type="submission" date="2020-05" db="EMBL/GenBank/DDBJ databases">
        <title>Phylogenomic resolution of chytrid fungi.</title>
        <authorList>
            <person name="Stajich J.E."/>
            <person name="Amses K."/>
            <person name="Simmons R."/>
            <person name="Seto K."/>
            <person name="Myers J."/>
            <person name="Bonds A."/>
            <person name="Quandt C.A."/>
            <person name="Barry K."/>
            <person name="Liu P."/>
            <person name="Grigoriev I."/>
            <person name="Longcore J.E."/>
            <person name="James T.Y."/>
        </authorList>
    </citation>
    <scope>NUCLEOTIDE SEQUENCE</scope>
    <source>
        <strain evidence="12">JEL0379</strain>
    </source>
</reference>
<evidence type="ECO:0000256" key="1">
    <source>
        <dbReference type="ARBA" id="ARBA00004611"/>
    </source>
</evidence>
<keyword evidence="7" id="KW-0206">Cytoskeleton</keyword>
<evidence type="ECO:0000256" key="11">
    <source>
        <dbReference type="SAM" id="MobiDB-lite"/>
    </source>
</evidence>
<dbReference type="Proteomes" id="UP001212152">
    <property type="component" value="Unassembled WGS sequence"/>
</dbReference>
<keyword evidence="6" id="KW-0969">Cilium</keyword>
<accession>A0AAD5TKT1</accession>
<dbReference type="EMBL" id="JADGJQ010000020">
    <property type="protein sequence ID" value="KAJ3179586.1"/>
    <property type="molecule type" value="Genomic_DNA"/>
</dbReference>
<keyword evidence="13" id="KW-1185">Reference proteome</keyword>
<comment type="caution">
    <text evidence="12">The sequence shown here is derived from an EMBL/GenBank/DDBJ whole genome shotgun (WGS) entry which is preliminary data.</text>
</comment>
<protein>
    <submittedName>
        <fullName evidence="12">Protein Tax-1</fullName>
    </submittedName>
</protein>
<keyword evidence="3" id="KW-0963">Cytoplasm</keyword>
<evidence type="ECO:0000256" key="3">
    <source>
        <dbReference type="ARBA" id="ARBA00022490"/>
    </source>
</evidence>
<feature type="compositionally biased region" description="Basic and acidic residues" evidence="11">
    <location>
        <begin position="287"/>
        <end position="303"/>
    </location>
</feature>
<dbReference type="PANTHER" id="PTHR14517">
    <property type="entry name" value="RIB43A-RELATED"/>
    <property type="match status" value="1"/>
</dbReference>
<feature type="coiled-coil region" evidence="10">
    <location>
        <begin position="196"/>
        <end position="247"/>
    </location>
</feature>
<evidence type="ECO:0000256" key="8">
    <source>
        <dbReference type="ARBA" id="ARBA00023273"/>
    </source>
</evidence>
<keyword evidence="4" id="KW-0282">Flagellum</keyword>
<feature type="region of interest" description="Disordered" evidence="11">
    <location>
        <begin position="283"/>
        <end position="303"/>
    </location>
</feature>
<comment type="similarity">
    <text evidence="2">Belongs to the RIB43A family.</text>
</comment>
<evidence type="ECO:0000256" key="9">
    <source>
        <dbReference type="ARBA" id="ARBA00046435"/>
    </source>
</evidence>
<dbReference type="InterPro" id="IPR008805">
    <property type="entry name" value="RIB43A"/>
</dbReference>
<name>A0AAD5TKT1_9FUNG</name>
<evidence type="ECO:0000313" key="13">
    <source>
        <dbReference type="Proteomes" id="UP001212152"/>
    </source>
</evidence>
<evidence type="ECO:0000256" key="5">
    <source>
        <dbReference type="ARBA" id="ARBA00023054"/>
    </source>
</evidence>
<evidence type="ECO:0000256" key="6">
    <source>
        <dbReference type="ARBA" id="ARBA00023069"/>
    </source>
</evidence>
<dbReference type="PANTHER" id="PTHR14517:SF6">
    <property type="entry name" value="RE41410P"/>
    <property type="match status" value="1"/>
</dbReference>
<evidence type="ECO:0000256" key="4">
    <source>
        <dbReference type="ARBA" id="ARBA00022846"/>
    </source>
</evidence>
<proteinExistence type="inferred from homology"/>
<dbReference type="Pfam" id="PF05914">
    <property type="entry name" value="RIB43A"/>
    <property type="match status" value="1"/>
</dbReference>
<evidence type="ECO:0000256" key="2">
    <source>
        <dbReference type="ARBA" id="ARBA00006875"/>
    </source>
</evidence>
<evidence type="ECO:0000256" key="7">
    <source>
        <dbReference type="ARBA" id="ARBA00023212"/>
    </source>
</evidence>
<organism evidence="12 13">
    <name type="scientific">Geranomyces variabilis</name>
    <dbReference type="NCBI Taxonomy" id="109894"/>
    <lineage>
        <taxon>Eukaryota</taxon>
        <taxon>Fungi</taxon>
        <taxon>Fungi incertae sedis</taxon>
        <taxon>Chytridiomycota</taxon>
        <taxon>Chytridiomycota incertae sedis</taxon>
        <taxon>Chytridiomycetes</taxon>
        <taxon>Spizellomycetales</taxon>
        <taxon>Powellomycetaceae</taxon>
        <taxon>Geranomyces</taxon>
    </lineage>
</organism>
<keyword evidence="5 10" id="KW-0175">Coiled coil</keyword>
<dbReference type="AlphaFoldDB" id="A0AAD5TKT1"/>
<evidence type="ECO:0000313" key="12">
    <source>
        <dbReference type="EMBL" id="KAJ3179586.1"/>
    </source>
</evidence>
<sequence length="375" mass="45099">MYKVEILSDTLRDAAILRRKNLDEERKQRIFDPKIRVLGIDVRALEDQIRIKNELKKVEKEREAAFDKTMRQTNAILQHMDAEAEEQNRANLYSLNQYRIRNQQPYQRRDYDLYDPQALKNDLPARVGDDDGRIGISSCQRFEGEDLASKERQRLQKEQMKTWSQEGIWERKNKQFEEAEEKRLYERYQSDIDQKVVTLQKAVDDARAEQARADKEYNRQLAEIKREREAEERRHDEEQNVLEINRQVNGNFLTEQPHVLNGPHVRVDMFKGMTDEQRRQIFSVQQKQREEAEARRENERREADRIARQEAANIRASMLLEREKARQVREEAVRLREENRGNAEEQKMKQYYMNRVLYTNKPTDDYFAQFNTTSR</sequence>
<evidence type="ECO:0000256" key="10">
    <source>
        <dbReference type="SAM" id="Coils"/>
    </source>
</evidence>
<comment type="subcellular location">
    <subcellularLocation>
        <location evidence="1">Cytoplasm</location>
        <location evidence="1">Cytoskeleton</location>
        <location evidence="1">Flagellum axoneme</location>
    </subcellularLocation>
</comment>